<dbReference type="AlphaFoldDB" id="A0A835Z4N8"/>
<dbReference type="Proteomes" id="UP000664859">
    <property type="component" value="Unassembled WGS sequence"/>
</dbReference>
<dbReference type="PROSITE" id="PS51184">
    <property type="entry name" value="JMJC"/>
    <property type="match status" value="1"/>
</dbReference>
<evidence type="ECO:0000259" key="5">
    <source>
        <dbReference type="PROSITE" id="PS51184"/>
    </source>
</evidence>
<dbReference type="Pfam" id="PF02373">
    <property type="entry name" value="JmjC"/>
    <property type="match status" value="2"/>
</dbReference>
<dbReference type="PANTHER" id="PTHR10694">
    <property type="entry name" value="LYSINE-SPECIFIC DEMETHYLASE"/>
    <property type="match status" value="1"/>
</dbReference>
<dbReference type="GO" id="GO:0005634">
    <property type="term" value="C:nucleus"/>
    <property type="evidence" value="ECO:0007669"/>
    <property type="project" value="UniProtKB-SubCell"/>
</dbReference>
<dbReference type="GO" id="GO:0010468">
    <property type="term" value="P:regulation of gene expression"/>
    <property type="evidence" value="ECO:0007669"/>
    <property type="project" value="TreeGrafter"/>
</dbReference>
<sequence>MPPPAAVLAEAAIIGDVVLPHAKKKRGRPVGSKEVPVPVTLKPQRRRTQTSRYSEDEYSNEQEGYSNEQVQQARANSRVDEYSNEQVRLMQQARANSRVVQFHAPVNAYTVPEAPTYRPTVAQFADPLAYIETIREEAQKFQAPVNAYTVPEAPTYRPTAAQFADPLAYIETIREEAQKYGIAKIIPPQGWSPPPPRPVEGKRFPTKEQAIHTLSQGLDYEDGKDYTIAGKRSPTKELVMHTLSQGLDYEDGKDYTIADTQGLEYEDGKDYTITKFKAMAHKFAADWSAKHGLSAAAAAAAAAPADTIPAAAAAAPAAAAAAAAAAPQNSGSAPARLPTPAEIAHMELEYWRMVDVGEPRATVEYGNDIDVNEFWSGFPAPPPQHMVAAAGEWAGRALDFAHKDYYAKSGWNLCNLPFWRGSVLRWFRHKITGVNVPWLYIGMQFTTFAWHNEDNYLYSINYNHEGAPKIWYGVPGVQARSFETAVRGHLHLHWYGVPGSQARRFETAVRGHLHLTMEDDPELLYNITTMVTPALLREAKVSVSRACQDAGTFVVTFPKAYHGGFSTGYNMGEGMCVVVAFPKAYHGGFTAGYNTGEAVNFAMPDWVKFGHESNERYRLSSRASVFSYDRMAFMLAMYLPEHTLQSCKAVLTEVRRLRDEELNLRAVLANDGVVDPGAGVRLHKFRLSVFDEISAQHDDRRMCHVCKHTCFMSAVVCACSQTRVACLRHWRGICDAGAPGPHRAFFLLWLSADELNGMVDITERYVASLERGAPMPPAELHRFWGQFDPEGECMRRGGGGTAPARACGRLAAAALAQCGTPLLLLLLRGARVRTSKGAGAGRSSTVGRLLSNAAADRVWNRSVGVTRSSAERCRNGARAWRGRRPGRQQDERTP</sequence>
<evidence type="ECO:0000313" key="7">
    <source>
        <dbReference type="Proteomes" id="UP000664859"/>
    </source>
</evidence>
<dbReference type="GO" id="GO:0034647">
    <property type="term" value="F:histone H3K4me/H3K4me2/H3K4me3 demethylase activity"/>
    <property type="evidence" value="ECO:0007669"/>
    <property type="project" value="TreeGrafter"/>
</dbReference>
<dbReference type="PANTHER" id="PTHR10694:SF33">
    <property type="entry name" value="LYSINE-SPECIFIC DEMETHYLASE 5"/>
    <property type="match status" value="1"/>
</dbReference>
<dbReference type="Gene3D" id="2.60.120.650">
    <property type="entry name" value="Cupin"/>
    <property type="match status" value="4"/>
</dbReference>
<evidence type="ECO:0000313" key="6">
    <source>
        <dbReference type="EMBL" id="KAG5186074.1"/>
    </source>
</evidence>
<evidence type="ECO:0000259" key="4">
    <source>
        <dbReference type="PROSITE" id="PS51183"/>
    </source>
</evidence>
<feature type="region of interest" description="Disordered" evidence="3">
    <location>
        <begin position="874"/>
        <end position="894"/>
    </location>
</feature>
<dbReference type="OrthoDB" id="1678912at2759"/>
<keyword evidence="1" id="KW-0479">Metal-binding</keyword>
<dbReference type="InterPro" id="IPR003347">
    <property type="entry name" value="JmjC_dom"/>
</dbReference>
<accession>A0A835Z4N8</accession>
<feature type="domain" description="JmjN" evidence="4">
    <location>
        <begin position="114"/>
        <end position="159"/>
    </location>
</feature>
<dbReference type="SUPFAM" id="SSF51197">
    <property type="entry name" value="Clavaminate synthase-like"/>
    <property type="match status" value="1"/>
</dbReference>
<dbReference type="SMART" id="SM00545">
    <property type="entry name" value="JmjN"/>
    <property type="match status" value="2"/>
</dbReference>
<feature type="compositionally biased region" description="Polar residues" evidence="3">
    <location>
        <begin position="61"/>
        <end position="70"/>
    </location>
</feature>
<name>A0A835Z4N8_9STRA</name>
<feature type="domain" description="JmjN" evidence="4">
    <location>
        <begin position="153"/>
        <end position="194"/>
    </location>
</feature>
<reference evidence="6" key="1">
    <citation type="submission" date="2021-02" db="EMBL/GenBank/DDBJ databases">
        <title>First Annotated Genome of the Yellow-green Alga Tribonema minus.</title>
        <authorList>
            <person name="Mahan K.M."/>
        </authorList>
    </citation>
    <scope>NUCLEOTIDE SEQUENCE</scope>
    <source>
        <strain evidence="6">UTEX B ZZ1240</strain>
    </source>
</reference>
<dbReference type="Pfam" id="PF02375">
    <property type="entry name" value="JmjN"/>
    <property type="match status" value="2"/>
</dbReference>
<evidence type="ECO:0000256" key="3">
    <source>
        <dbReference type="SAM" id="MobiDB-lite"/>
    </source>
</evidence>
<evidence type="ECO:0000256" key="1">
    <source>
        <dbReference type="ARBA" id="ARBA00022723"/>
    </source>
</evidence>
<dbReference type="EMBL" id="JAFCMP010000113">
    <property type="protein sequence ID" value="KAG5186074.1"/>
    <property type="molecule type" value="Genomic_DNA"/>
</dbReference>
<dbReference type="PROSITE" id="PS51183">
    <property type="entry name" value="JMJN"/>
    <property type="match status" value="2"/>
</dbReference>
<keyword evidence="7" id="KW-1185">Reference proteome</keyword>
<dbReference type="SMART" id="SM00558">
    <property type="entry name" value="JmjC"/>
    <property type="match status" value="1"/>
</dbReference>
<protein>
    <submittedName>
        <fullName evidence="6">Uncharacterized protein</fullName>
    </submittedName>
</protein>
<keyword evidence="2" id="KW-0408">Iron</keyword>
<dbReference type="InterPro" id="IPR003349">
    <property type="entry name" value="JmjN"/>
</dbReference>
<dbReference type="InterPro" id="IPR004198">
    <property type="entry name" value="Znf_C5HC2"/>
</dbReference>
<organism evidence="6 7">
    <name type="scientific">Tribonema minus</name>
    <dbReference type="NCBI Taxonomy" id="303371"/>
    <lineage>
        <taxon>Eukaryota</taxon>
        <taxon>Sar</taxon>
        <taxon>Stramenopiles</taxon>
        <taxon>Ochrophyta</taxon>
        <taxon>PX clade</taxon>
        <taxon>Xanthophyceae</taxon>
        <taxon>Tribonematales</taxon>
        <taxon>Tribonemataceae</taxon>
        <taxon>Tribonema</taxon>
    </lineage>
</organism>
<dbReference type="Pfam" id="PF02928">
    <property type="entry name" value="zf-C5HC2"/>
    <property type="match status" value="1"/>
</dbReference>
<feature type="region of interest" description="Disordered" evidence="3">
    <location>
        <begin position="20"/>
        <end position="70"/>
    </location>
</feature>
<dbReference type="GO" id="GO:0000785">
    <property type="term" value="C:chromatin"/>
    <property type="evidence" value="ECO:0007669"/>
    <property type="project" value="TreeGrafter"/>
</dbReference>
<proteinExistence type="predicted"/>
<gene>
    <name evidence="6" type="ORF">JKP88DRAFT_348135</name>
</gene>
<evidence type="ECO:0000256" key="2">
    <source>
        <dbReference type="ARBA" id="ARBA00023004"/>
    </source>
</evidence>
<feature type="domain" description="JmjC" evidence="5">
    <location>
        <begin position="405"/>
        <end position="618"/>
    </location>
</feature>
<comment type="caution">
    <text evidence="6">The sequence shown here is derived from an EMBL/GenBank/DDBJ whole genome shotgun (WGS) entry which is preliminary data.</text>
</comment>